<dbReference type="PANTHER" id="PTHR30086:SF20">
    <property type="entry name" value="ARGININE EXPORTER PROTEIN ARGO-RELATED"/>
    <property type="match status" value="1"/>
</dbReference>
<accession>A0A8J6PJK3</accession>
<comment type="subcellular location">
    <subcellularLocation>
        <location evidence="1">Cell membrane</location>
        <topology evidence="1">Multi-pass membrane protein</topology>
    </subcellularLocation>
</comment>
<evidence type="ECO:0000256" key="1">
    <source>
        <dbReference type="ARBA" id="ARBA00004651"/>
    </source>
</evidence>
<keyword evidence="8" id="KW-1185">Reference proteome</keyword>
<comment type="caution">
    <text evidence="7">The sequence shown here is derived from an EMBL/GenBank/DDBJ whole genome shotgun (WGS) entry which is preliminary data.</text>
</comment>
<dbReference type="Pfam" id="PF01810">
    <property type="entry name" value="LysE"/>
    <property type="match status" value="1"/>
</dbReference>
<dbReference type="InterPro" id="IPR001123">
    <property type="entry name" value="LeuE-type"/>
</dbReference>
<feature type="transmembrane region" description="Helical" evidence="6">
    <location>
        <begin position="73"/>
        <end position="91"/>
    </location>
</feature>
<keyword evidence="4 6" id="KW-1133">Transmembrane helix</keyword>
<dbReference type="RefSeq" id="WP_188164193.1">
    <property type="nucleotide sequence ID" value="NZ_JACVVX010000002.1"/>
</dbReference>
<evidence type="ECO:0000256" key="6">
    <source>
        <dbReference type="SAM" id="Phobius"/>
    </source>
</evidence>
<evidence type="ECO:0000256" key="4">
    <source>
        <dbReference type="ARBA" id="ARBA00022989"/>
    </source>
</evidence>
<name>A0A8J6PJK3_9HYPH</name>
<evidence type="ECO:0000313" key="7">
    <source>
        <dbReference type="EMBL" id="MBD0414771.1"/>
    </source>
</evidence>
<organism evidence="7 8">
    <name type="scientific">Oryzicola mucosus</name>
    <dbReference type="NCBI Taxonomy" id="2767425"/>
    <lineage>
        <taxon>Bacteria</taxon>
        <taxon>Pseudomonadati</taxon>
        <taxon>Pseudomonadota</taxon>
        <taxon>Alphaproteobacteria</taxon>
        <taxon>Hyphomicrobiales</taxon>
        <taxon>Phyllobacteriaceae</taxon>
        <taxon>Oryzicola</taxon>
    </lineage>
</organism>
<feature type="transmembrane region" description="Helical" evidence="6">
    <location>
        <begin position="140"/>
        <end position="168"/>
    </location>
</feature>
<dbReference type="AlphaFoldDB" id="A0A8J6PJK3"/>
<dbReference type="GO" id="GO:0033228">
    <property type="term" value="P:cysteine export across plasma membrane"/>
    <property type="evidence" value="ECO:0007669"/>
    <property type="project" value="TreeGrafter"/>
</dbReference>
<reference evidence="7" key="1">
    <citation type="submission" date="2020-09" db="EMBL/GenBank/DDBJ databases">
        <title>Genome seq and assembly of Tianweitania sp.</title>
        <authorList>
            <person name="Chhetri G."/>
        </authorList>
    </citation>
    <scope>NUCLEOTIDE SEQUENCE</scope>
    <source>
        <strain evidence="7">Rool2</strain>
    </source>
</reference>
<sequence>MSYDLFLALLAYAFVTSITPGPNNFMLLASGVNFGFVRTIPHMLGIGAGFLSLLLGVGLGLGALLTAFPALHVALKIAGGAYLLYLAWRIGMSRSLGKHGETKARPMTFLEAASFQWVNPKAWVMAVTAMAVYTSPEAPFLSVLIISIAFALVNLPSVSSWAGFGVVLRGFLSDPVRLKWFNIAMGLLLAATLWPMLR</sequence>
<protein>
    <submittedName>
        <fullName evidence="7">LysE family translocator</fullName>
    </submittedName>
</protein>
<keyword evidence="2" id="KW-1003">Cell membrane</keyword>
<evidence type="ECO:0000256" key="3">
    <source>
        <dbReference type="ARBA" id="ARBA00022692"/>
    </source>
</evidence>
<evidence type="ECO:0000313" key="8">
    <source>
        <dbReference type="Proteomes" id="UP000643405"/>
    </source>
</evidence>
<evidence type="ECO:0000256" key="5">
    <source>
        <dbReference type="ARBA" id="ARBA00023136"/>
    </source>
</evidence>
<keyword evidence="3 6" id="KW-0812">Transmembrane</keyword>
<gene>
    <name evidence="7" type="ORF">ICI42_08905</name>
</gene>
<feature type="transmembrane region" description="Helical" evidence="6">
    <location>
        <begin position="180"/>
        <end position="197"/>
    </location>
</feature>
<dbReference type="EMBL" id="JACVVX010000002">
    <property type="protein sequence ID" value="MBD0414771.1"/>
    <property type="molecule type" value="Genomic_DNA"/>
</dbReference>
<feature type="transmembrane region" description="Helical" evidence="6">
    <location>
        <begin position="44"/>
        <end position="66"/>
    </location>
</feature>
<dbReference type="PANTHER" id="PTHR30086">
    <property type="entry name" value="ARGININE EXPORTER PROTEIN ARGO"/>
    <property type="match status" value="1"/>
</dbReference>
<proteinExistence type="predicted"/>
<dbReference type="Proteomes" id="UP000643405">
    <property type="component" value="Unassembled WGS sequence"/>
</dbReference>
<evidence type="ECO:0000256" key="2">
    <source>
        <dbReference type="ARBA" id="ARBA00022475"/>
    </source>
</evidence>
<dbReference type="GO" id="GO:0015171">
    <property type="term" value="F:amino acid transmembrane transporter activity"/>
    <property type="evidence" value="ECO:0007669"/>
    <property type="project" value="TreeGrafter"/>
</dbReference>
<keyword evidence="5 6" id="KW-0472">Membrane</keyword>
<dbReference type="GO" id="GO:0005886">
    <property type="term" value="C:plasma membrane"/>
    <property type="evidence" value="ECO:0007669"/>
    <property type="project" value="UniProtKB-SubCell"/>
</dbReference>